<keyword evidence="1" id="KW-0677">Repeat</keyword>
<evidence type="ECO:0000259" key="5">
    <source>
        <dbReference type="PROSITE" id="PS50181"/>
    </source>
</evidence>
<evidence type="ECO:0000256" key="2">
    <source>
        <dbReference type="ARBA" id="ARBA00023043"/>
    </source>
</evidence>
<feature type="domain" description="F-box" evidence="5">
    <location>
        <begin position="127"/>
        <end position="173"/>
    </location>
</feature>
<dbReference type="Proteomes" id="UP000054771">
    <property type="component" value="Unassembled WGS sequence"/>
</dbReference>
<feature type="compositionally biased region" description="Basic and acidic residues" evidence="4">
    <location>
        <begin position="95"/>
        <end position="109"/>
    </location>
</feature>
<dbReference type="PROSITE" id="PS50297">
    <property type="entry name" value="ANK_REP_REGION"/>
    <property type="match status" value="2"/>
</dbReference>
<keyword evidence="7" id="KW-1185">Reference proteome</keyword>
<feature type="region of interest" description="Disordered" evidence="4">
    <location>
        <begin position="87"/>
        <end position="110"/>
    </location>
</feature>
<dbReference type="Pfam" id="PF12796">
    <property type="entry name" value="Ank_2"/>
    <property type="match status" value="2"/>
</dbReference>
<evidence type="ECO:0000313" key="7">
    <source>
        <dbReference type="Proteomes" id="UP000054771"/>
    </source>
</evidence>
<dbReference type="PANTHER" id="PTHR24123">
    <property type="entry name" value="ANKYRIN REPEAT-CONTAINING"/>
    <property type="match status" value="1"/>
</dbReference>
<gene>
    <name evidence="6" type="ORF">ASPCAL03448</name>
</gene>
<evidence type="ECO:0000256" key="4">
    <source>
        <dbReference type="SAM" id="MobiDB-lite"/>
    </source>
</evidence>
<proteinExistence type="predicted"/>
<protein>
    <recommendedName>
        <fullName evidence="5">F-box domain-containing protein</fullName>
    </recommendedName>
</protein>
<dbReference type="InterPro" id="IPR001810">
    <property type="entry name" value="F-box_dom"/>
</dbReference>
<dbReference type="PROSITE" id="PS50088">
    <property type="entry name" value="ANK_REPEAT"/>
    <property type="match status" value="2"/>
</dbReference>
<keyword evidence="2 3" id="KW-0040">ANK repeat</keyword>
<evidence type="ECO:0000313" key="6">
    <source>
        <dbReference type="EMBL" id="CEL02277.1"/>
    </source>
</evidence>
<sequence length="819" mass="90898">MDRIQEDEQLAPFNLVHSRRPPWLPAPPLVQAQSYCLGFQVDTSLPDKCPQLQPFRTLILLFNLPVSFQTVPDRVVTDCEDKGKVGLGTGSSYAGKERPPRREPKHERTALPTSSFVHPSALISIAPMPLIHLPIELLTEIAELLEYEDEINSLSRTCRFLYNLLGPFLYKHNVRHGNSSALAWGIINKNMATITRSLDAGASPNACDGRDGRERKQRPAALAAMHGNEAAFRLLLHRGVDLSWDTECAEIRPRYPERPHGPFLYLHPSGQLFSRAAANGHAHMLPLLMGLYKKEKGVSCPIAHGKDLLGSAAKLGHTGVVAFLLEHGADPTVRHAVDGTPVCCAARNGHLDIVKMLASRGVLGSTRREPRGELDRDVMWPILWAAEKSHPKVFDYLLETVDYLRLVQVPDDKGAFLAAAAMSNKVDLVRDLLDNRRYHPSGTWTDQRNFSADKYPTALCWAASRGHVDIVSLLLDHGADLYPPPLMSNRHVALPLPEAARNGHGKVVDLLLDAGADPSGKLGGRHRGIDPVLPLAIPFESIFSRLLQAGADPLLCKKAGKSIAGPVIASGSTSEIQMLLDCGLDIVQDIQGEDSLLLFAVRGGKRVFEWLLQQGRWDDLLSPKGKSEGELEQAINHAVASNQTELLDLLRKQGFRIPFPNPKRNLFFTAAAGSLGTPNANPKETIKWLLDRGAPQSELDNALFSIPDYKCHHRRGSRFESAYCWHRDCSALPDLLRILLDAGANPLYSRGYAIVRLCRDIRTLRMILEAVEARGGTWPYEGVCLREAEHLLMVEHPHHDRRIDKILRQYSWRLQYGVS</sequence>
<reference evidence="7" key="1">
    <citation type="journal article" date="2016" name="Genome Announc.">
        <title>Draft genome sequences of fungus Aspergillus calidoustus.</title>
        <authorList>
            <person name="Horn F."/>
            <person name="Linde J."/>
            <person name="Mattern D.J."/>
            <person name="Walther G."/>
            <person name="Guthke R."/>
            <person name="Scherlach K."/>
            <person name="Martin K."/>
            <person name="Brakhage A.A."/>
            <person name="Petzke L."/>
            <person name="Valiante V."/>
        </authorList>
    </citation>
    <scope>NUCLEOTIDE SEQUENCE [LARGE SCALE GENOMIC DNA]</scope>
    <source>
        <strain evidence="7">SF006504</strain>
    </source>
</reference>
<dbReference type="Gene3D" id="1.25.40.20">
    <property type="entry name" value="Ankyrin repeat-containing domain"/>
    <property type="match status" value="4"/>
</dbReference>
<organism evidence="6 7">
    <name type="scientific">Aspergillus calidoustus</name>
    <dbReference type="NCBI Taxonomy" id="454130"/>
    <lineage>
        <taxon>Eukaryota</taxon>
        <taxon>Fungi</taxon>
        <taxon>Dikarya</taxon>
        <taxon>Ascomycota</taxon>
        <taxon>Pezizomycotina</taxon>
        <taxon>Eurotiomycetes</taxon>
        <taxon>Eurotiomycetidae</taxon>
        <taxon>Eurotiales</taxon>
        <taxon>Aspergillaceae</taxon>
        <taxon>Aspergillus</taxon>
        <taxon>Aspergillus subgen. Nidulantes</taxon>
    </lineage>
</organism>
<dbReference type="AlphaFoldDB" id="A0A0U4YYI4"/>
<evidence type="ECO:0000256" key="3">
    <source>
        <dbReference type="PROSITE-ProRule" id="PRU00023"/>
    </source>
</evidence>
<feature type="repeat" description="ANK" evidence="3">
    <location>
        <begin position="454"/>
        <end position="481"/>
    </location>
</feature>
<name>A0A0U4YYI4_ASPCI</name>
<dbReference type="OrthoDB" id="366390at2759"/>
<dbReference type="SUPFAM" id="SSF48403">
    <property type="entry name" value="Ankyrin repeat"/>
    <property type="match status" value="1"/>
</dbReference>
<feature type="repeat" description="ANK" evidence="3">
    <location>
        <begin position="304"/>
        <end position="336"/>
    </location>
</feature>
<dbReference type="InterPro" id="IPR051165">
    <property type="entry name" value="Multifunctional_ANK_Repeat"/>
</dbReference>
<dbReference type="STRING" id="454130.A0A0U4YYI4"/>
<dbReference type="EMBL" id="CDMC01000003">
    <property type="protein sequence ID" value="CEL02277.1"/>
    <property type="molecule type" value="Genomic_DNA"/>
</dbReference>
<dbReference type="OMA" id="ANIQEYQ"/>
<dbReference type="InterPro" id="IPR002110">
    <property type="entry name" value="Ankyrin_rpt"/>
</dbReference>
<evidence type="ECO:0000256" key="1">
    <source>
        <dbReference type="ARBA" id="ARBA00022737"/>
    </source>
</evidence>
<accession>A0A0U4YYI4</accession>
<dbReference type="SMART" id="SM00248">
    <property type="entry name" value="ANK"/>
    <property type="match status" value="10"/>
</dbReference>
<dbReference type="InterPro" id="IPR036770">
    <property type="entry name" value="Ankyrin_rpt-contain_sf"/>
</dbReference>
<dbReference type="PANTHER" id="PTHR24123:SF33">
    <property type="entry name" value="PROTEIN HOS4"/>
    <property type="match status" value="1"/>
</dbReference>
<dbReference type="PROSITE" id="PS50181">
    <property type="entry name" value="FBOX"/>
    <property type="match status" value="1"/>
</dbReference>